<evidence type="ECO:0000313" key="2">
    <source>
        <dbReference type="Proteomes" id="UP000823405"/>
    </source>
</evidence>
<sequence length="184" mass="21043">MFSARGKMSLRGNVEHDSAIEDKREHRHGTRSDFFVTIPVASLSTTLVCLIGEVKPPEVKSVALEQMDQWRMFRMMKAEIDSQVKKGIENAVVWGYLVFDNEIAFFVMDRRLAPIYTLLKAFTGTLPKSTQDISGVGRIISAFFFIESFMTKRVQELEARPSKFNVPLLESLQPNEITPKKKRQ</sequence>
<dbReference type="OrthoDB" id="2370284at2759"/>
<reference evidence="1" key="1">
    <citation type="journal article" date="2020" name="Fungal Divers.">
        <title>Resolving the Mortierellaceae phylogeny through synthesis of multi-gene phylogenetics and phylogenomics.</title>
        <authorList>
            <person name="Vandepol N."/>
            <person name="Liber J."/>
            <person name="Desiro A."/>
            <person name="Na H."/>
            <person name="Kennedy M."/>
            <person name="Barry K."/>
            <person name="Grigoriev I.V."/>
            <person name="Miller A.N."/>
            <person name="O'Donnell K."/>
            <person name="Stajich J.E."/>
            <person name="Bonito G."/>
        </authorList>
    </citation>
    <scope>NUCLEOTIDE SEQUENCE</scope>
    <source>
        <strain evidence="1">NVP60</strain>
    </source>
</reference>
<accession>A0A9P6QNV0</accession>
<name>A0A9P6QNV0_9FUNG</name>
<keyword evidence="2" id="KW-1185">Reference proteome</keyword>
<evidence type="ECO:0000313" key="1">
    <source>
        <dbReference type="EMBL" id="KAG0284947.1"/>
    </source>
</evidence>
<dbReference type="Proteomes" id="UP000823405">
    <property type="component" value="Unassembled WGS sequence"/>
</dbReference>
<organism evidence="1 2">
    <name type="scientific">Linnemannia gamsii</name>
    <dbReference type="NCBI Taxonomy" id="64522"/>
    <lineage>
        <taxon>Eukaryota</taxon>
        <taxon>Fungi</taxon>
        <taxon>Fungi incertae sedis</taxon>
        <taxon>Mucoromycota</taxon>
        <taxon>Mortierellomycotina</taxon>
        <taxon>Mortierellomycetes</taxon>
        <taxon>Mortierellales</taxon>
        <taxon>Mortierellaceae</taxon>
        <taxon>Linnemannia</taxon>
    </lineage>
</organism>
<gene>
    <name evidence="1" type="ORF">BGZ97_008012</name>
</gene>
<comment type="caution">
    <text evidence="1">The sequence shown here is derived from an EMBL/GenBank/DDBJ whole genome shotgun (WGS) entry which is preliminary data.</text>
</comment>
<dbReference type="EMBL" id="JAAAIN010003608">
    <property type="protein sequence ID" value="KAG0284947.1"/>
    <property type="molecule type" value="Genomic_DNA"/>
</dbReference>
<proteinExistence type="predicted"/>
<protein>
    <submittedName>
        <fullName evidence="1">Uncharacterized protein</fullName>
    </submittedName>
</protein>
<dbReference type="AlphaFoldDB" id="A0A9P6QNV0"/>